<protein>
    <recommendedName>
        <fullName evidence="4">SsDNA-binding replication factor A, large subunit</fullName>
    </recommendedName>
</protein>
<dbReference type="Gene3D" id="2.40.50.140">
    <property type="entry name" value="Nucleic acid-binding proteins"/>
    <property type="match status" value="1"/>
</dbReference>
<feature type="region of interest" description="Disordered" evidence="1">
    <location>
        <begin position="226"/>
        <end position="283"/>
    </location>
</feature>
<accession>A0A1H3IYR6</accession>
<dbReference type="InterPro" id="IPR012340">
    <property type="entry name" value="NA-bd_OB-fold"/>
</dbReference>
<feature type="region of interest" description="Disordered" evidence="1">
    <location>
        <begin position="1"/>
        <end position="125"/>
    </location>
</feature>
<dbReference type="Proteomes" id="UP000199170">
    <property type="component" value="Unassembled WGS sequence"/>
</dbReference>
<sequence length="490" mass="54073">MERARQGITPRETAMSSFNSGQKSPSAVGQPDKYDELEMDLLYSSPHLENGDNVVGVDIDKRPPTPNDEPVQDSQGQELVPGNYARERSARMDAQYRAAASQHETSDEDDQADETGLPHRREMTGRAGGTYADVQAVMHGQQLGDVVEGDVGELVRGVSTGVYWEQALAEMDVPEPRRDLQAPFAEVSPEHYTLATEERMRGEFEADERNRAKAIAAEVAGINRAARSRDDMRTRQPIRHSVSESDDPWEGPPAETVGVKRVDPADDEPVTTTSVSDAPDPRASLDQETLAQVNKGAARLAEHFQGEAAMSRATFGKCIARHIQDGSDVMNATIAVKETLERMSEIKQPIGSIDPYEQWETTVEAEVTTLWTPKHRSQYQVGLVQDEAGDTAKFTVWFAAGDKPTLAVGDRIRAERVRVNAYKGDATLAVVGDTDLTILDRGDGPMTRRKRQSDDPTIAPWSADSDQHAWINHIDMERATEVTLGRRDDE</sequence>
<feature type="compositionally biased region" description="Polar residues" evidence="1">
    <location>
        <begin position="14"/>
        <end position="27"/>
    </location>
</feature>
<feature type="region of interest" description="Disordered" evidence="1">
    <location>
        <begin position="442"/>
        <end position="462"/>
    </location>
</feature>
<evidence type="ECO:0000313" key="2">
    <source>
        <dbReference type="EMBL" id="SDY32707.1"/>
    </source>
</evidence>
<proteinExistence type="predicted"/>
<dbReference type="SUPFAM" id="SSF50249">
    <property type="entry name" value="Nucleic acid-binding proteins"/>
    <property type="match status" value="1"/>
</dbReference>
<evidence type="ECO:0000313" key="3">
    <source>
        <dbReference type="Proteomes" id="UP000199170"/>
    </source>
</evidence>
<name>A0A1H3IYR6_9EURY</name>
<evidence type="ECO:0008006" key="4">
    <source>
        <dbReference type="Google" id="ProtNLM"/>
    </source>
</evidence>
<dbReference type="STRING" id="660517.SAMN04487946_11169"/>
<dbReference type="EMBL" id="FNPB01000011">
    <property type="protein sequence ID" value="SDY32707.1"/>
    <property type="molecule type" value="Genomic_DNA"/>
</dbReference>
<evidence type="ECO:0000256" key="1">
    <source>
        <dbReference type="SAM" id="MobiDB-lite"/>
    </source>
</evidence>
<dbReference type="AlphaFoldDB" id="A0A1H3IYR6"/>
<organism evidence="2 3">
    <name type="scientific">Halobellus clavatus</name>
    <dbReference type="NCBI Taxonomy" id="660517"/>
    <lineage>
        <taxon>Archaea</taxon>
        <taxon>Methanobacteriati</taxon>
        <taxon>Methanobacteriota</taxon>
        <taxon>Stenosarchaea group</taxon>
        <taxon>Halobacteria</taxon>
        <taxon>Halobacteriales</taxon>
        <taxon>Haloferacaceae</taxon>
        <taxon>Halobellus</taxon>
    </lineage>
</organism>
<reference evidence="3" key="1">
    <citation type="submission" date="2016-10" db="EMBL/GenBank/DDBJ databases">
        <authorList>
            <person name="Varghese N."/>
            <person name="Submissions S."/>
        </authorList>
    </citation>
    <scope>NUCLEOTIDE SEQUENCE [LARGE SCALE GENOMIC DNA]</scope>
    <source>
        <strain evidence="3">CGMCC 1.10118</strain>
    </source>
</reference>
<gene>
    <name evidence="2" type="ORF">SAMN04487946_11169</name>
</gene>
<keyword evidence="3" id="KW-1185">Reference proteome</keyword>